<feature type="region of interest" description="Disordered" evidence="5">
    <location>
        <begin position="1"/>
        <end position="22"/>
    </location>
</feature>
<dbReference type="Pfam" id="PF00296">
    <property type="entry name" value="Bac_luciferase"/>
    <property type="match status" value="1"/>
</dbReference>
<keyword evidence="4" id="KW-0503">Monooxygenase</keyword>
<accession>A0A511YTK5</accession>
<dbReference type="InterPro" id="IPR022480">
    <property type="entry name" value="F420_MSMEG2906"/>
</dbReference>
<evidence type="ECO:0000256" key="5">
    <source>
        <dbReference type="SAM" id="MobiDB-lite"/>
    </source>
</evidence>
<dbReference type="PANTHER" id="PTHR42847">
    <property type="entry name" value="ALKANESULFONATE MONOOXYGENASE"/>
    <property type="match status" value="1"/>
</dbReference>
<reference evidence="7 8" key="1">
    <citation type="submission" date="2019-07" db="EMBL/GenBank/DDBJ databases">
        <title>Whole genome shotgun sequence of Actinotalea fermentans NBRC 105374.</title>
        <authorList>
            <person name="Hosoyama A."/>
            <person name="Uohara A."/>
            <person name="Ohji S."/>
            <person name="Ichikawa N."/>
        </authorList>
    </citation>
    <scope>NUCLEOTIDE SEQUENCE [LARGE SCALE GENOMIC DNA]</scope>
    <source>
        <strain evidence="7 8">NBRC 105374</strain>
    </source>
</reference>
<dbReference type="Gene3D" id="3.20.20.30">
    <property type="entry name" value="Luciferase-like domain"/>
    <property type="match status" value="1"/>
</dbReference>
<dbReference type="InterPro" id="IPR050172">
    <property type="entry name" value="SsuD_RutA_monooxygenase"/>
</dbReference>
<evidence type="ECO:0000256" key="1">
    <source>
        <dbReference type="ARBA" id="ARBA00022630"/>
    </source>
</evidence>
<evidence type="ECO:0000259" key="6">
    <source>
        <dbReference type="Pfam" id="PF00296"/>
    </source>
</evidence>
<name>A0A511YTK5_9CELL</name>
<keyword evidence="1" id="KW-0285">Flavoprotein</keyword>
<evidence type="ECO:0000256" key="3">
    <source>
        <dbReference type="ARBA" id="ARBA00023002"/>
    </source>
</evidence>
<dbReference type="Proteomes" id="UP000321484">
    <property type="component" value="Unassembled WGS sequence"/>
</dbReference>
<dbReference type="NCBIfam" id="TIGR03856">
    <property type="entry name" value="F420_MSMEG_2906"/>
    <property type="match status" value="1"/>
</dbReference>
<evidence type="ECO:0000256" key="4">
    <source>
        <dbReference type="ARBA" id="ARBA00023033"/>
    </source>
</evidence>
<sequence>MTTPDPTSALPTSPTSPTRPARPVRVGLQIQPQHGSYDQIRRTADAAERLGVDVLFTWDHFFPLSGDPDGLHFECWTTLAAWAEQTERVELGALVTCNSYRAPDLLADMARTVDHISAGRLILGIGAGWFQRDYDEYGYEFGTPGRRLDDLATAMPRIRARWAALNPPPTRDIPVLIGGGGERKTLRIVAEHAQVWHSFADAAELARKSAVLDRWCAEVGREPGEIERSVSVRRASGPGDEAQALLAAGATLFVAETTGPEHDLAGLAAWVEWRDRQNELRTA</sequence>
<dbReference type="GO" id="GO:0008726">
    <property type="term" value="F:alkanesulfonate monooxygenase activity"/>
    <property type="evidence" value="ECO:0007669"/>
    <property type="project" value="TreeGrafter"/>
</dbReference>
<comment type="caution">
    <text evidence="7">The sequence shown here is derived from an EMBL/GenBank/DDBJ whole genome shotgun (WGS) entry which is preliminary data.</text>
</comment>
<protein>
    <submittedName>
        <fullName evidence="7">LLM class F420-dependent oxidoreductase</fullName>
    </submittedName>
</protein>
<keyword evidence="2" id="KW-0288">FMN</keyword>
<dbReference type="InterPro" id="IPR011251">
    <property type="entry name" value="Luciferase-like_dom"/>
</dbReference>
<dbReference type="OrthoDB" id="143323at2"/>
<organism evidence="7 8">
    <name type="scientific">Actinotalea fermentans</name>
    <dbReference type="NCBI Taxonomy" id="43671"/>
    <lineage>
        <taxon>Bacteria</taxon>
        <taxon>Bacillati</taxon>
        <taxon>Actinomycetota</taxon>
        <taxon>Actinomycetes</taxon>
        <taxon>Micrococcales</taxon>
        <taxon>Cellulomonadaceae</taxon>
        <taxon>Actinotalea</taxon>
    </lineage>
</organism>
<keyword evidence="8" id="KW-1185">Reference proteome</keyword>
<dbReference type="GO" id="GO:0046306">
    <property type="term" value="P:alkanesulfonate catabolic process"/>
    <property type="evidence" value="ECO:0007669"/>
    <property type="project" value="TreeGrafter"/>
</dbReference>
<dbReference type="EMBL" id="BJYK01000001">
    <property type="protein sequence ID" value="GEN78522.1"/>
    <property type="molecule type" value="Genomic_DNA"/>
</dbReference>
<dbReference type="AlphaFoldDB" id="A0A511YTK5"/>
<dbReference type="RefSeq" id="WP_146818950.1">
    <property type="nucleotide sequence ID" value="NZ_BJYK01000001.1"/>
</dbReference>
<dbReference type="PANTHER" id="PTHR42847:SF8">
    <property type="entry name" value="CONSERVED PROTEIN"/>
    <property type="match status" value="1"/>
</dbReference>
<gene>
    <name evidence="7" type="ORF">AFE02nite_02560</name>
</gene>
<feature type="domain" description="Luciferase-like" evidence="6">
    <location>
        <begin position="30"/>
        <end position="243"/>
    </location>
</feature>
<dbReference type="CDD" id="cd01097">
    <property type="entry name" value="Tetrahydromethanopterin_reductase"/>
    <property type="match status" value="1"/>
</dbReference>
<proteinExistence type="predicted"/>
<evidence type="ECO:0000313" key="8">
    <source>
        <dbReference type="Proteomes" id="UP000321484"/>
    </source>
</evidence>
<dbReference type="InterPro" id="IPR036661">
    <property type="entry name" value="Luciferase-like_sf"/>
</dbReference>
<evidence type="ECO:0000256" key="2">
    <source>
        <dbReference type="ARBA" id="ARBA00022643"/>
    </source>
</evidence>
<keyword evidence="3" id="KW-0560">Oxidoreductase</keyword>
<dbReference type="SUPFAM" id="SSF51679">
    <property type="entry name" value="Bacterial luciferase-like"/>
    <property type="match status" value="1"/>
</dbReference>
<evidence type="ECO:0000313" key="7">
    <source>
        <dbReference type="EMBL" id="GEN78522.1"/>
    </source>
</evidence>